<accession>A0A8S1H5R2</accession>
<reference evidence="6" key="1">
    <citation type="submission" date="2020-10" db="EMBL/GenBank/DDBJ databases">
        <authorList>
            <person name="Kikuchi T."/>
        </authorList>
    </citation>
    <scope>NUCLEOTIDE SEQUENCE</scope>
    <source>
        <strain evidence="6">NKZ352</strain>
    </source>
</reference>
<name>A0A8S1H5R2_9PELO</name>
<sequence>MSSEEAKFHKEKGNEAFKQKRYHAAVLSYTKSLESSADPVVFGNRAQAFINLKQYLLAQMDCSRAIELDPKLPKAYYRRSLALKELGLYEEARKDAEKCLRLAEDPSTKKLLDSLIGKTNAASIFLDIPIECDAVVPVAQEASCSTQNDPIDNKKSIPTLPKTFADFAADANYLSDSPDLFAQYFLQIPESDYSSLFDDLITTESVALLLKGLALLVESQRVNVSDVTRRLLALSQVSRFELVTMFLGANEKQDLAAICAKLPADESTILFDRFFIGSDS</sequence>
<gene>
    <name evidence="6" type="ORF">CAUJ_LOCUS6676</name>
</gene>
<evidence type="ECO:0000256" key="1">
    <source>
        <dbReference type="ARBA" id="ARBA00022737"/>
    </source>
</evidence>
<evidence type="ECO:0000256" key="4">
    <source>
        <dbReference type="ARBA" id="ARBA00040133"/>
    </source>
</evidence>
<evidence type="ECO:0000313" key="7">
    <source>
        <dbReference type="Proteomes" id="UP000835052"/>
    </source>
</evidence>
<proteinExistence type="inferred from homology"/>
<feature type="domain" description="RNA-polymerase II-associated protein 3-like C-terminal" evidence="5">
    <location>
        <begin position="161"/>
        <end position="252"/>
    </location>
</feature>
<dbReference type="InterPro" id="IPR019734">
    <property type="entry name" value="TPR_rpt"/>
</dbReference>
<dbReference type="InterPro" id="IPR025986">
    <property type="entry name" value="RPAP3-like_C"/>
</dbReference>
<evidence type="ECO:0000256" key="3">
    <source>
        <dbReference type="ARBA" id="ARBA00038275"/>
    </source>
</evidence>
<dbReference type="SMART" id="SM00028">
    <property type="entry name" value="TPR"/>
    <property type="match status" value="3"/>
</dbReference>
<protein>
    <recommendedName>
        <fullName evidence="4">RNA polymerase II-associated protein 3</fullName>
    </recommendedName>
</protein>
<dbReference type="Pfam" id="PF13181">
    <property type="entry name" value="TPR_8"/>
    <property type="match status" value="2"/>
</dbReference>
<dbReference type="SUPFAM" id="SSF48452">
    <property type="entry name" value="TPR-like"/>
    <property type="match status" value="1"/>
</dbReference>
<dbReference type="AlphaFoldDB" id="A0A8S1H5R2"/>
<dbReference type="Pfam" id="PF13877">
    <property type="entry name" value="RPAP3_C"/>
    <property type="match status" value="1"/>
</dbReference>
<dbReference type="EMBL" id="CAJGYM010000017">
    <property type="protein sequence ID" value="CAD6190757.1"/>
    <property type="molecule type" value="Genomic_DNA"/>
</dbReference>
<dbReference type="PANTHER" id="PTHR46423">
    <property type="entry name" value="RNA POLYMERASE II-ASSOCIATED PROTEIN 3"/>
    <property type="match status" value="1"/>
</dbReference>
<keyword evidence="1" id="KW-0677">Repeat</keyword>
<evidence type="ECO:0000259" key="5">
    <source>
        <dbReference type="Pfam" id="PF13877"/>
    </source>
</evidence>
<dbReference type="GO" id="GO:0101031">
    <property type="term" value="C:protein folding chaperone complex"/>
    <property type="evidence" value="ECO:0007669"/>
    <property type="project" value="TreeGrafter"/>
</dbReference>
<dbReference type="Proteomes" id="UP000835052">
    <property type="component" value="Unassembled WGS sequence"/>
</dbReference>
<organism evidence="6 7">
    <name type="scientific">Caenorhabditis auriculariae</name>
    <dbReference type="NCBI Taxonomy" id="2777116"/>
    <lineage>
        <taxon>Eukaryota</taxon>
        <taxon>Metazoa</taxon>
        <taxon>Ecdysozoa</taxon>
        <taxon>Nematoda</taxon>
        <taxon>Chromadorea</taxon>
        <taxon>Rhabditida</taxon>
        <taxon>Rhabditina</taxon>
        <taxon>Rhabditomorpha</taxon>
        <taxon>Rhabditoidea</taxon>
        <taxon>Rhabditidae</taxon>
        <taxon>Peloderinae</taxon>
        <taxon>Caenorhabditis</taxon>
    </lineage>
</organism>
<dbReference type="Gene3D" id="1.25.40.10">
    <property type="entry name" value="Tetratricopeptide repeat domain"/>
    <property type="match status" value="1"/>
</dbReference>
<evidence type="ECO:0000256" key="2">
    <source>
        <dbReference type="ARBA" id="ARBA00022803"/>
    </source>
</evidence>
<dbReference type="PANTHER" id="PTHR46423:SF1">
    <property type="entry name" value="RNA POLYMERASE II-ASSOCIATED PROTEIN 3"/>
    <property type="match status" value="1"/>
</dbReference>
<dbReference type="InterPro" id="IPR011990">
    <property type="entry name" value="TPR-like_helical_dom_sf"/>
</dbReference>
<comment type="caution">
    <text evidence="6">The sequence shown here is derived from an EMBL/GenBank/DDBJ whole genome shotgun (WGS) entry which is preliminary data.</text>
</comment>
<comment type="similarity">
    <text evidence="3">Belongs to the RPAP3 family.</text>
</comment>
<dbReference type="InterPro" id="IPR051966">
    <property type="entry name" value="RPAP3"/>
</dbReference>
<dbReference type="OrthoDB" id="245563at2759"/>
<keyword evidence="2" id="KW-0802">TPR repeat</keyword>
<evidence type="ECO:0000313" key="6">
    <source>
        <dbReference type="EMBL" id="CAD6190757.1"/>
    </source>
</evidence>
<keyword evidence="7" id="KW-1185">Reference proteome</keyword>